<reference evidence="1 2" key="1">
    <citation type="journal article" date="2024" name="J Genomics">
        <title>Draft genome sequencing and assembly of Favolaschia claudopus CIRM-BRFM 2984 isolated from oak limbs.</title>
        <authorList>
            <person name="Navarro D."/>
            <person name="Drula E."/>
            <person name="Chaduli D."/>
            <person name="Cazenave R."/>
            <person name="Ahrendt S."/>
            <person name="Wang J."/>
            <person name="Lipzen A."/>
            <person name="Daum C."/>
            <person name="Barry K."/>
            <person name="Grigoriev I.V."/>
            <person name="Favel A."/>
            <person name="Rosso M.N."/>
            <person name="Martin F."/>
        </authorList>
    </citation>
    <scope>NUCLEOTIDE SEQUENCE [LARGE SCALE GENOMIC DNA]</scope>
    <source>
        <strain evidence="1 2">CIRM-BRFM 2984</strain>
    </source>
</reference>
<proteinExistence type="predicted"/>
<evidence type="ECO:0000313" key="2">
    <source>
        <dbReference type="Proteomes" id="UP001362999"/>
    </source>
</evidence>
<dbReference type="EMBL" id="JAWWNJ010000007">
    <property type="protein sequence ID" value="KAK7052076.1"/>
    <property type="molecule type" value="Genomic_DNA"/>
</dbReference>
<sequence length="105" mass="11439">MDRGRVENTDDPSYSVTGPELIHRSSEFQVSAASFGQSVLLAFEPPDGIGRAGMAWMYWRSQEQVAGGRRGILAVFSGEKNVVEASEGGSIAKHQHGNVEIQIYK</sequence>
<gene>
    <name evidence="1" type="ORF">R3P38DRAFT_2762512</name>
</gene>
<dbReference type="Proteomes" id="UP001362999">
    <property type="component" value="Unassembled WGS sequence"/>
</dbReference>
<dbReference type="AlphaFoldDB" id="A0AAW0DMY7"/>
<keyword evidence="2" id="KW-1185">Reference proteome</keyword>
<accession>A0AAW0DMY7</accession>
<name>A0AAW0DMY7_9AGAR</name>
<protein>
    <submittedName>
        <fullName evidence="1">Uncharacterized protein</fullName>
    </submittedName>
</protein>
<evidence type="ECO:0000313" key="1">
    <source>
        <dbReference type="EMBL" id="KAK7052076.1"/>
    </source>
</evidence>
<comment type="caution">
    <text evidence="1">The sequence shown here is derived from an EMBL/GenBank/DDBJ whole genome shotgun (WGS) entry which is preliminary data.</text>
</comment>
<organism evidence="1 2">
    <name type="scientific">Favolaschia claudopus</name>
    <dbReference type="NCBI Taxonomy" id="2862362"/>
    <lineage>
        <taxon>Eukaryota</taxon>
        <taxon>Fungi</taxon>
        <taxon>Dikarya</taxon>
        <taxon>Basidiomycota</taxon>
        <taxon>Agaricomycotina</taxon>
        <taxon>Agaricomycetes</taxon>
        <taxon>Agaricomycetidae</taxon>
        <taxon>Agaricales</taxon>
        <taxon>Marasmiineae</taxon>
        <taxon>Mycenaceae</taxon>
        <taxon>Favolaschia</taxon>
    </lineage>
</organism>